<protein>
    <submittedName>
        <fullName evidence="1">Uncharacterized protein</fullName>
    </submittedName>
</protein>
<name>A0A6J5LCM0_9CAUD</name>
<proteinExistence type="predicted"/>
<accession>A0A6J5LCM0</accession>
<organism evidence="1">
    <name type="scientific">uncultured Caudovirales phage</name>
    <dbReference type="NCBI Taxonomy" id="2100421"/>
    <lineage>
        <taxon>Viruses</taxon>
        <taxon>Duplodnaviria</taxon>
        <taxon>Heunggongvirae</taxon>
        <taxon>Uroviricota</taxon>
        <taxon>Caudoviricetes</taxon>
        <taxon>Peduoviridae</taxon>
        <taxon>Maltschvirus</taxon>
        <taxon>Maltschvirus maltsch</taxon>
    </lineage>
</organism>
<evidence type="ECO:0000313" key="1">
    <source>
        <dbReference type="EMBL" id="CAB4132358.1"/>
    </source>
</evidence>
<gene>
    <name evidence="1" type="ORF">UFOVP255_4</name>
</gene>
<dbReference type="EMBL" id="LR796265">
    <property type="protein sequence ID" value="CAB4132358.1"/>
    <property type="molecule type" value="Genomic_DNA"/>
</dbReference>
<reference evidence="1" key="1">
    <citation type="submission" date="2020-04" db="EMBL/GenBank/DDBJ databases">
        <authorList>
            <person name="Chiriac C."/>
            <person name="Salcher M."/>
            <person name="Ghai R."/>
            <person name="Kavagutti S V."/>
        </authorList>
    </citation>
    <scope>NUCLEOTIDE SEQUENCE</scope>
</reference>
<sequence length="192" mass="19605">MTYYSGIPGSSDVPSTSQGQVQTNFNTLSSQFGNDHFTFGSGTNAGFHKQITFAANESPSTPTESTSYLYTTVVSAVSQLSYLNSSGTAAQLTNLVGSAITGTTSDGGTYIKFSTPWGFNVWCGTTASGSGTRVLTLSGSVTFGTTIYTAVCSPFGAAAMGSAITAQTTVTTSQLSIGTANAAAVKWLVISV</sequence>